<dbReference type="EMBL" id="CAJVQA010001868">
    <property type="protein sequence ID" value="CAG8529120.1"/>
    <property type="molecule type" value="Genomic_DNA"/>
</dbReference>
<evidence type="ECO:0000313" key="3">
    <source>
        <dbReference type="EMBL" id="CAG8529120.1"/>
    </source>
</evidence>
<dbReference type="Proteomes" id="UP000789759">
    <property type="component" value="Unassembled WGS sequence"/>
</dbReference>
<sequence length="117" mass="13079">MQVDLVLKSHYIITITLAGIGWIVLLGGASAITALYNDTMNAYSSYSYSPASSPMSGVFATLWLYVIYQFVIITEDDSTLIRNIDEYYGNIKNEKDSTGTRFAPQPTPMYPSDFRNI</sequence>
<organism evidence="3 4">
    <name type="scientific">Cetraspora pellucida</name>
    <dbReference type="NCBI Taxonomy" id="1433469"/>
    <lineage>
        <taxon>Eukaryota</taxon>
        <taxon>Fungi</taxon>
        <taxon>Fungi incertae sedis</taxon>
        <taxon>Mucoromycota</taxon>
        <taxon>Glomeromycotina</taxon>
        <taxon>Glomeromycetes</taxon>
        <taxon>Diversisporales</taxon>
        <taxon>Gigasporaceae</taxon>
        <taxon>Cetraspora</taxon>
    </lineage>
</organism>
<keyword evidence="2" id="KW-0812">Transmembrane</keyword>
<dbReference type="OrthoDB" id="10432068at2759"/>
<evidence type="ECO:0000256" key="2">
    <source>
        <dbReference type="SAM" id="Phobius"/>
    </source>
</evidence>
<proteinExistence type="predicted"/>
<feature type="region of interest" description="Disordered" evidence="1">
    <location>
        <begin position="98"/>
        <end position="117"/>
    </location>
</feature>
<feature type="transmembrane region" description="Helical" evidence="2">
    <location>
        <begin position="12"/>
        <end position="36"/>
    </location>
</feature>
<keyword evidence="2" id="KW-1133">Transmembrane helix</keyword>
<comment type="caution">
    <text evidence="3">The sequence shown here is derived from an EMBL/GenBank/DDBJ whole genome shotgun (WGS) entry which is preliminary data.</text>
</comment>
<keyword evidence="2" id="KW-0472">Membrane</keyword>
<name>A0A9N9AI78_9GLOM</name>
<gene>
    <name evidence="3" type="ORF">CPELLU_LOCUS3758</name>
</gene>
<evidence type="ECO:0000256" key="1">
    <source>
        <dbReference type="SAM" id="MobiDB-lite"/>
    </source>
</evidence>
<accession>A0A9N9AI78</accession>
<dbReference type="AlphaFoldDB" id="A0A9N9AI78"/>
<feature type="transmembrane region" description="Helical" evidence="2">
    <location>
        <begin position="56"/>
        <end position="73"/>
    </location>
</feature>
<evidence type="ECO:0000313" key="4">
    <source>
        <dbReference type="Proteomes" id="UP000789759"/>
    </source>
</evidence>
<protein>
    <submittedName>
        <fullName evidence="3">2179_t:CDS:1</fullName>
    </submittedName>
</protein>
<keyword evidence="4" id="KW-1185">Reference proteome</keyword>
<reference evidence="3" key="1">
    <citation type="submission" date="2021-06" db="EMBL/GenBank/DDBJ databases">
        <authorList>
            <person name="Kallberg Y."/>
            <person name="Tangrot J."/>
            <person name="Rosling A."/>
        </authorList>
    </citation>
    <scope>NUCLEOTIDE SEQUENCE</scope>
    <source>
        <strain evidence="3">FL966</strain>
    </source>
</reference>